<organism evidence="2">
    <name type="scientific">Paulinella micropora</name>
    <dbReference type="NCBI Taxonomy" id="1928728"/>
    <lineage>
        <taxon>Eukaryota</taxon>
        <taxon>Sar</taxon>
        <taxon>Rhizaria</taxon>
        <taxon>Cercozoa</taxon>
        <taxon>Imbricatea</taxon>
        <taxon>Silicofilosea</taxon>
        <taxon>Euglyphida</taxon>
        <taxon>Paulinellidae</taxon>
        <taxon>Paulinella</taxon>
    </lineage>
</organism>
<keyword evidence="4" id="KW-0255">Endonuclease</keyword>
<keyword evidence="2" id="KW-0934">Plastid</keyword>
<proteinExistence type="predicted"/>
<keyword evidence="4" id="KW-0540">Nuclease</keyword>
<gene>
    <name evidence="4" type="primary">HNH</name>
    <name evidence="4" type="synonym">MYN1_Chr_370</name>
    <name evidence="2" type="ORF">PCKR_420</name>
    <name evidence="3" type="ORF">PFK_420</name>
    <name evidence="4" type="ORF">PMYN1_Chma378</name>
</gene>
<evidence type="ECO:0000313" key="2">
    <source>
        <dbReference type="EMBL" id="APP88206.1"/>
    </source>
</evidence>
<dbReference type="InterPro" id="IPR003615">
    <property type="entry name" value="HNH_nuc"/>
</dbReference>
<protein>
    <submittedName>
        <fullName evidence="2 4">HNH nuclease</fullName>
    </submittedName>
</protein>
<evidence type="ECO:0000313" key="3">
    <source>
        <dbReference type="EMBL" id="AQX44973.1"/>
    </source>
</evidence>
<feature type="domain" description="HNH nuclease" evidence="1">
    <location>
        <begin position="20"/>
        <end position="69"/>
    </location>
</feature>
<dbReference type="EMBL" id="LC490351">
    <property type="protein sequence ID" value="BBL86187.1"/>
    <property type="molecule type" value="Genomic_DNA"/>
</dbReference>
<sequence length="126" mass="14822">MHARDAIFLEDFCPKVRIREWRQSLHDYTDQSCIYCGSKSESIDHIQPRSRGGLSTTTNCIPACLSCNIQKNDMDVFHWYRRQKSYDPRRAMAIRAWVSGNLTLALQLIRWVKNDMTKDQTKRVAR</sequence>
<dbReference type="GO" id="GO:0004519">
    <property type="term" value="F:endonuclease activity"/>
    <property type="evidence" value="ECO:0007669"/>
    <property type="project" value="UniProtKB-KW"/>
</dbReference>
<reference evidence="4 5" key="2">
    <citation type="submission" date="2019-06" db="EMBL/GenBank/DDBJ databases">
        <title>A hidden player of endosymbiotic evolution: DNA virus triggered massive gene transfer.</title>
        <authorList>
            <person name="Matsuo M."/>
            <person name="Katahata A."/>
            <person name="Tachikawa M."/>
            <person name="Minakuchi Y."/>
            <person name="Noguchi H."/>
            <person name="Toyoda A."/>
            <person name="Fujiyama A."/>
            <person name="Suzuki Y."/>
            <person name="Satoh S."/>
            <person name="Nakayama T."/>
            <person name="Kamikawa R."/>
            <person name="Nomura M."/>
            <person name="Inagaki Y."/>
            <person name="Ishida K."/>
            <person name="Obokata J."/>
        </authorList>
    </citation>
    <scope>NUCLEOTIDE SEQUENCE [LARGE SCALE GENOMIC DNA]</scope>
    <source>
        <strain evidence="4 5">MYN1</strain>
    </source>
</reference>
<dbReference type="InterPro" id="IPR052892">
    <property type="entry name" value="NA-targeting_endonuclease"/>
</dbReference>
<dbReference type="Pfam" id="PF01844">
    <property type="entry name" value="HNH"/>
    <property type="match status" value="1"/>
</dbReference>
<evidence type="ECO:0000259" key="1">
    <source>
        <dbReference type="SMART" id="SM00507"/>
    </source>
</evidence>
<dbReference type="Gene3D" id="1.10.30.50">
    <property type="match status" value="1"/>
</dbReference>
<name>A0A1L5YBX6_9EUKA</name>
<dbReference type="Proteomes" id="UP000503178">
    <property type="component" value="Chromatophore Pltd"/>
</dbReference>
<reference evidence="2" key="1">
    <citation type="journal article" date="2017" name="Protist">
        <title>Diversity of the Photosynthetic Paulinella Species, with the Description of Paulinella micropora sp. nov. and the Chromatophore Genome Sequence for strain KR01.</title>
        <authorList>
            <person name="Lhee D."/>
            <person name="Yang E.C."/>
            <person name="Kim J.I."/>
            <person name="Nakayama T."/>
            <person name="Zuccarello G."/>
            <person name="Andersen R.A."/>
            <person name="Yoon H.S."/>
        </authorList>
    </citation>
    <scope>NUCLEOTIDE SEQUENCE</scope>
    <source>
        <strain evidence="3">FK01</strain>
        <strain evidence="2">KR01</strain>
    </source>
</reference>
<keyword evidence="5" id="KW-1185">Reference proteome</keyword>
<evidence type="ECO:0000313" key="5">
    <source>
        <dbReference type="Proteomes" id="UP000503178"/>
    </source>
</evidence>
<dbReference type="PANTHER" id="PTHR33877">
    <property type="entry name" value="SLL1193 PROTEIN"/>
    <property type="match status" value="1"/>
</dbReference>
<dbReference type="CDD" id="cd00085">
    <property type="entry name" value="HNHc"/>
    <property type="match status" value="1"/>
</dbReference>
<dbReference type="EMBL" id="KY124271">
    <property type="protein sequence ID" value="AQX44973.1"/>
    <property type="molecule type" value="Genomic_DNA"/>
</dbReference>
<evidence type="ECO:0000313" key="4">
    <source>
        <dbReference type="EMBL" id="BBL86187.1"/>
    </source>
</evidence>
<dbReference type="GO" id="GO:0008270">
    <property type="term" value="F:zinc ion binding"/>
    <property type="evidence" value="ECO:0007669"/>
    <property type="project" value="InterPro"/>
</dbReference>
<dbReference type="EMBL" id="KX897545">
    <property type="protein sequence ID" value="APP88206.1"/>
    <property type="molecule type" value="Genomic_DNA"/>
</dbReference>
<geneLocation type="plastid" evidence="2"/>
<dbReference type="SMART" id="SM00507">
    <property type="entry name" value="HNHc"/>
    <property type="match status" value="1"/>
</dbReference>
<dbReference type="GO" id="GO:0003676">
    <property type="term" value="F:nucleic acid binding"/>
    <property type="evidence" value="ECO:0007669"/>
    <property type="project" value="InterPro"/>
</dbReference>
<keyword evidence="4" id="KW-0378">Hydrolase</keyword>
<accession>A0A1L5YBX6</accession>
<dbReference type="PANTHER" id="PTHR33877:SF1">
    <property type="entry name" value="TYPE IV METHYL-DIRECTED RESTRICTION ENZYME ECOKMCRA"/>
    <property type="match status" value="1"/>
</dbReference>
<dbReference type="InterPro" id="IPR002711">
    <property type="entry name" value="HNH"/>
</dbReference>
<dbReference type="AlphaFoldDB" id="A0A1L5YBX6"/>